<sequence length="266" mass="29168">MKMLKWLQFEFLFTASIVCANICRLNGMVSCGDRHKLIYENAMLLVELVKLSTGSSLVTCLLEGPSGSGKTALAATVGIDSGFPFVKFVSAETMIGLDEQTKCARIVKVFEDASKYSFSIVILDDLERLLECAAVGPQFSELISQTLLDLLKQRPPEGMKLLVIGTTSKVSFMRSVGVCSAFSFTYHVPALKTDEVKEVLEQLNVFTEDDVHAAAEALNDMPIKKLYMLLEMAAQGERGGAAEAIPAGREKIKIAHFYDCLQDIVH</sequence>
<feature type="signal peptide" evidence="5">
    <location>
        <begin position="1"/>
        <end position="19"/>
    </location>
</feature>
<keyword evidence="5" id="KW-0732">Signal</keyword>
<dbReference type="SUPFAM" id="SSF52540">
    <property type="entry name" value="P-loop containing nucleoside triphosphate hydrolases"/>
    <property type="match status" value="1"/>
</dbReference>
<dbReference type="InterPro" id="IPR003593">
    <property type="entry name" value="AAA+_ATPase"/>
</dbReference>
<dbReference type="EMBL" id="KK198757">
    <property type="protein sequence ID" value="KCW74581.1"/>
    <property type="molecule type" value="Genomic_DNA"/>
</dbReference>
<keyword evidence="4" id="KW-0378">Hydrolase</keyword>
<accession>A0A059C8S5</accession>
<evidence type="ECO:0000256" key="5">
    <source>
        <dbReference type="SAM" id="SignalP"/>
    </source>
</evidence>
<dbReference type="FunFam" id="3.40.50.300:FF:000166">
    <property type="entry name" value="vesicle-fusing ATPase isoform X1"/>
    <property type="match status" value="1"/>
</dbReference>
<dbReference type="GO" id="GO:0046872">
    <property type="term" value="F:metal ion binding"/>
    <property type="evidence" value="ECO:0007669"/>
    <property type="project" value="UniProtKB-UniRule"/>
</dbReference>
<dbReference type="InterPro" id="IPR003959">
    <property type="entry name" value="ATPase_AAA_core"/>
</dbReference>
<comment type="cofactor">
    <cofactor evidence="4">
        <name>Mg(2+)</name>
        <dbReference type="ChEBI" id="CHEBI:18420"/>
    </cofactor>
    <text evidence="4">Binds 1 Mg(2+) ion per subunit.</text>
</comment>
<evidence type="ECO:0000313" key="7">
    <source>
        <dbReference type="EMBL" id="KCW74581.1"/>
    </source>
</evidence>
<keyword evidence="2 4" id="KW-0547">Nucleotide-binding</keyword>
<gene>
    <name evidence="7" type="ORF">EUGRSUZ_E03297</name>
</gene>
<comment type="function">
    <text evidence="4">Required for vesicle-mediated transport. Catalyzes the fusion of transport vesicles within the Golgi cisternae. Is also required for transport from the endoplasmic reticulum to the Golgi stack. Seems to function as a fusion protein required for the delivery of cargo proteins to all compartments of the Golgi stack independent of vesicle origin.</text>
</comment>
<dbReference type="EC" id="3.6.4.6" evidence="4"/>
<dbReference type="Pfam" id="PF00004">
    <property type="entry name" value="AAA"/>
    <property type="match status" value="1"/>
</dbReference>
<dbReference type="Gene3D" id="3.40.50.300">
    <property type="entry name" value="P-loop containing nucleotide triphosphate hydrolases"/>
    <property type="match status" value="1"/>
</dbReference>
<evidence type="ECO:0000256" key="3">
    <source>
        <dbReference type="ARBA" id="ARBA00022840"/>
    </source>
</evidence>
<dbReference type="AlphaFoldDB" id="A0A059C8S5"/>
<dbReference type="GO" id="GO:0005524">
    <property type="term" value="F:ATP binding"/>
    <property type="evidence" value="ECO:0007669"/>
    <property type="project" value="UniProtKB-UniRule"/>
</dbReference>
<keyword evidence="4" id="KW-0460">Magnesium</keyword>
<keyword evidence="4" id="KW-0653">Protein transport</keyword>
<evidence type="ECO:0000256" key="1">
    <source>
        <dbReference type="ARBA" id="ARBA00006914"/>
    </source>
</evidence>
<comment type="subcellular location">
    <subcellularLocation>
        <location evidence="4">Cytoplasm</location>
    </subcellularLocation>
</comment>
<organism evidence="7">
    <name type="scientific">Eucalyptus grandis</name>
    <name type="common">Flooded gum</name>
    <dbReference type="NCBI Taxonomy" id="71139"/>
    <lineage>
        <taxon>Eukaryota</taxon>
        <taxon>Viridiplantae</taxon>
        <taxon>Streptophyta</taxon>
        <taxon>Embryophyta</taxon>
        <taxon>Tracheophyta</taxon>
        <taxon>Spermatophyta</taxon>
        <taxon>Magnoliopsida</taxon>
        <taxon>eudicotyledons</taxon>
        <taxon>Gunneridae</taxon>
        <taxon>Pentapetalae</taxon>
        <taxon>rosids</taxon>
        <taxon>malvids</taxon>
        <taxon>Myrtales</taxon>
        <taxon>Myrtaceae</taxon>
        <taxon>Myrtoideae</taxon>
        <taxon>Eucalypteae</taxon>
        <taxon>Eucalyptus</taxon>
    </lineage>
</organism>
<evidence type="ECO:0000256" key="4">
    <source>
        <dbReference type="RuleBase" id="RU367045"/>
    </source>
</evidence>
<comment type="catalytic activity">
    <reaction evidence="4">
        <text>ATP + H2O = ADP + phosphate + H(+)</text>
        <dbReference type="Rhea" id="RHEA:13065"/>
        <dbReference type="ChEBI" id="CHEBI:15377"/>
        <dbReference type="ChEBI" id="CHEBI:15378"/>
        <dbReference type="ChEBI" id="CHEBI:30616"/>
        <dbReference type="ChEBI" id="CHEBI:43474"/>
        <dbReference type="ChEBI" id="CHEBI:456216"/>
        <dbReference type="EC" id="3.6.4.6"/>
    </reaction>
</comment>
<dbReference type="PANTHER" id="PTHR23078">
    <property type="entry name" value="VESICULAR-FUSION PROTEIN NSF"/>
    <property type="match status" value="1"/>
</dbReference>
<dbReference type="InterPro" id="IPR027417">
    <property type="entry name" value="P-loop_NTPase"/>
</dbReference>
<keyword evidence="3 4" id="KW-0067">ATP-binding</keyword>
<dbReference type="eggNOG" id="KOG0741">
    <property type="taxonomic scope" value="Eukaryota"/>
</dbReference>
<keyword evidence="4" id="KW-0963">Cytoplasm</keyword>
<dbReference type="GO" id="GO:0005737">
    <property type="term" value="C:cytoplasm"/>
    <property type="evidence" value="ECO:0007669"/>
    <property type="project" value="UniProtKB-SubCell"/>
</dbReference>
<dbReference type="GO" id="GO:0035494">
    <property type="term" value="P:SNARE complex disassembly"/>
    <property type="evidence" value="ECO:0007669"/>
    <property type="project" value="InterPro"/>
</dbReference>
<dbReference type="STRING" id="71139.A0A059C8S5"/>
<dbReference type="OMA" id="IVCANIC"/>
<dbReference type="InterPro" id="IPR039812">
    <property type="entry name" value="Vesicle-fus_ATPase"/>
</dbReference>
<comment type="similarity">
    <text evidence="1 4">Belongs to the AAA ATPase family.</text>
</comment>
<evidence type="ECO:0000259" key="6">
    <source>
        <dbReference type="SMART" id="SM00382"/>
    </source>
</evidence>
<keyword evidence="4" id="KW-0813">Transport</keyword>
<proteinExistence type="inferred from homology"/>
<dbReference type="SMART" id="SM00382">
    <property type="entry name" value="AAA"/>
    <property type="match status" value="1"/>
</dbReference>
<dbReference type="PANTHER" id="PTHR23078:SF3">
    <property type="entry name" value="VESICLE-FUSING ATPASE"/>
    <property type="match status" value="1"/>
</dbReference>
<keyword evidence="4" id="KW-0931">ER-Golgi transport</keyword>
<evidence type="ECO:0000256" key="2">
    <source>
        <dbReference type="ARBA" id="ARBA00022741"/>
    </source>
</evidence>
<feature type="chain" id="PRO_5001569462" description="Vesicle-fusing ATPase" evidence="5">
    <location>
        <begin position="20"/>
        <end position="266"/>
    </location>
</feature>
<dbReference type="InParanoid" id="A0A059C8S5"/>
<protein>
    <recommendedName>
        <fullName evidence="4">Vesicle-fusing ATPase</fullName>
        <ecNumber evidence="4">3.6.4.6</ecNumber>
    </recommendedName>
</protein>
<name>A0A059C8S5_EUCGR</name>
<dbReference type="GO" id="GO:0016887">
    <property type="term" value="F:ATP hydrolysis activity"/>
    <property type="evidence" value="ECO:0007669"/>
    <property type="project" value="InterPro"/>
</dbReference>
<reference evidence="7" key="1">
    <citation type="submission" date="2013-07" db="EMBL/GenBank/DDBJ databases">
        <title>The genome of Eucalyptus grandis.</title>
        <authorList>
            <person name="Schmutz J."/>
            <person name="Hayes R."/>
            <person name="Myburg A."/>
            <person name="Tuskan G."/>
            <person name="Grattapaglia D."/>
            <person name="Rokhsar D.S."/>
        </authorList>
    </citation>
    <scope>NUCLEOTIDE SEQUENCE</scope>
    <source>
        <tissue evidence="7">Leaf extractions</tissue>
    </source>
</reference>
<dbReference type="Gramene" id="KCW74581">
    <property type="protein sequence ID" value="KCW74581"/>
    <property type="gene ID" value="EUGRSUZ_E03297"/>
</dbReference>
<keyword evidence="4" id="KW-0479">Metal-binding</keyword>
<dbReference type="GO" id="GO:0015031">
    <property type="term" value="P:protein transport"/>
    <property type="evidence" value="ECO:0007669"/>
    <property type="project" value="UniProtKB-KW"/>
</dbReference>
<feature type="domain" description="AAA+ ATPase" evidence="6">
    <location>
        <begin position="56"/>
        <end position="194"/>
    </location>
</feature>